<dbReference type="STRING" id="3476.A0A2P5AAC3"/>
<proteinExistence type="predicted"/>
<dbReference type="SMART" id="SM00220">
    <property type="entry name" value="S_TKc"/>
    <property type="match status" value="1"/>
</dbReference>
<dbReference type="PROSITE" id="PS50011">
    <property type="entry name" value="PROTEIN_KINASE_DOM"/>
    <property type="match status" value="1"/>
</dbReference>
<keyword evidence="3" id="KW-1185">Reference proteome</keyword>
<name>A0A2P5AAC3_PARAD</name>
<dbReference type="OrthoDB" id="2013020at2759"/>
<dbReference type="GO" id="GO:0004674">
    <property type="term" value="F:protein serine/threonine kinase activity"/>
    <property type="evidence" value="ECO:0007669"/>
    <property type="project" value="UniProtKB-KW"/>
</dbReference>
<dbReference type="EMBL" id="JXTB01000725">
    <property type="protein sequence ID" value="PON33488.1"/>
    <property type="molecule type" value="Genomic_DNA"/>
</dbReference>
<dbReference type="InterPro" id="IPR011009">
    <property type="entry name" value="Kinase-like_dom_sf"/>
</dbReference>
<evidence type="ECO:0000313" key="3">
    <source>
        <dbReference type="Proteomes" id="UP000237105"/>
    </source>
</evidence>
<dbReference type="PANTHER" id="PTHR45631">
    <property type="entry name" value="OS07G0107800 PROTEIN-RELATED"/>
    <property type="match status" value="1"/>
</dbReference>
<keyword evidence="2" id="KW-0808">Transferase</keyword>
<dbReference type="PANTHER" id="PTHR45631:SF202">
    <property type="entry name" value="SENESCENCE-INDUCED RECEPTOR-LIKE SERINE_THREONINE-PROTEIN KINASE"/>
    <property type="match status" value="1"/>
</dbReference>
<gene>
    <name evidence="2" type="ORF">PanWU01x14_352300</name>
</gene>
<sequence length="202" mass="22625">MSLYLYIDESNANVLNWKAGLQIALDAAQGLEYLHSGCKPPIVHRDIKPTNILLTENFQAKLADFGLSKSFSTDSGTHVSTVVAGTLGYLDPEYLRTNRLSEKSDIYSFGVILLQKITSRLAILIRAHDRTHISHDFRLANGDIRSIIDPRLHEDFETNSVWKAVEIAMAFVSTKSAKRPDMSQVLTELKECFDSKISSKKP</sequence>
<dbReference type="GO" id="GO:0005524">
    <property type="term" value="F:ATP binding"/>
    <property type="evidence" value="ECO:0007669"/>
    <property type="project" value="InterPro"/>
</dbReference>
<evidence type="ECO:0000259" key="1">
    <source>
        <dbReference type="PROSITE" id="PS50011"/>
    </source>
</evidence>
<protein>
    <submittedName>
        <fullName evidence="2">Serine/threonine protein kinase</fullName>
    </submittedName>
</protein>
<reference evidence="3" key="1">
    <citation type="submission" date="2016-06" db="EMBL/GenBank/DDBJ databases">
        <title>Parallel loss of symbiosis genes in relatives of nitrogen-fixing non-legume Parasponia.</title>
        <authorList>
            <person name="Van Velzen R."/>
            <person name="Holmer R."/>
            <person name="Bu F."/>
            <person name="Rutten L."/>
            <person name="Van Zeijl A."/>
            <person name="Liu W."/>
            <person name="Santuari L."/>
            <person name="Cao Q."/>
            <person name="Sharma T."/>
            <person name="Shen D."/>
            <person name="Roswanjaya Y."/>
            <person name="Wardhani T."/>
            <person name="Kalhor M.S."/>
            <person name="Jansen J."/>
            <person name="Van den Hoogen J."/>
            <person name="Gungor B."/>
            <person name="Hartog M."/>
            <person name="Hontelez J."/>
            <person name="Verver J."/>
            <person name="Yang W.-C."/>
            <person name="Schijlen E."/>
            <person name="Repin R."/>
            <person name="Schilthuizen M."/>
            <person name="Schranz E."/>
            <person name="Heidstra R."/>
            <person name="Miyata K."/>
            <person name="Fedorova E."/>
            <person name="Kohlen W."/>
            <person name="Bisseling T."/>
            <person name="Smit S."/>
            <person name="Geurts R."/>
        </authorList>
    </citation>
    <scope>NUCLEOTIDE SEQUENCE [LARGE SCALE GENOMIC DNA]</scope>
    <source>
        <strain evidence="3">cv. WU1-14</strain>
    </source>
</reference>
<dbReference type="AlphaFoldDB" id="A0A2P5AAC3"/>
<dbReference type="Gene3D" id="1.10.510.10">
    <property type="entry name" value="Transferase(Phosphotransferase) domain 1"/>
    <property type="match status" value="1"/>
</dbReference>
<feature type="domain" description="Protein kinase" evidence="1">
    <location>
        <begin position="1"/>
        <end position="193"/>
    </location>
</feature>
<accession>A0A2P5AAC3</accession>
<dbReference type="PROSITE" id="PS00108">
    <property type="entry name" value="PROTEIN_KINASE_ST"/>
    <property type="match status" value="1"/>
</dbReference>
<dbReference type="SUPFAM" id="SSF56112">
    <property type="entry name" value="Protein kinase-like (PK-like)"/>
    <property type="match status" value="1"/>
</dbReference>
<evidence type="ECO:0000313" key="2">
    <source>
        <dbReference type="EMBL" id="PON33488.1"/>
    </source>
</evidence>
<keyword evidence="2" id="KW-0723">Serine/threonine-protein kinase</keyword>
<comment type="caution">
    <text evidence="2">The sequence shown here is derived from an EMBL/GenBank/DDBJ whole genome shotgun (WGS) entry which is preliminary data.</text>
</comment>
<organism evidence="2 3">
    <name type="scientific">Parasponia andersonii</name>
    <name type="common">Sponia andersonii</name>
    <dbReference type="NCBI Taxonomy" id="3476"/>
    <lineage>
        <taxon>Eukaryota</taxon>
        <taxon>Viridiplantae</taxon>
        <taxon>Streptophyta</taxon>
        <taxon>Embryophyta</taxon>
        <taxon>Tracheophyta</taxon>
        <taxon>Spermatophyta</taxon>
        <taxon>Magnoliopsida</taxon>
        <taxon>eudicotyledons</taxon>
        <taxon>Gunneridae</taxon>
        <taxon>Pentapetalae</taxon>
        <taxon>rosids</taxon>
        <taxon>fabids</taxon>
        <taxon>Rosales</taxon>
        <taxon>Cannabaceae</taxon>
        <taxon>Parasponia</taxon>
    </lineage>
</organism>
<dbReference type="Pfam" id="PF00069">
    <property type="entry name" value="Pkinase"/>
    <property type="match status" value="1"/>
</dbReference>
<dbReference type="InterPro" id="IPR000719">
    <property type="entry name" value="Prot_kinase_dom"/>
</dbReference>
<dbReference type="Proteomes" id="UP000237105">
    <property type="component" value="Unassembled WGS sequence"/>
</dbReference>
<keyword evidence="2" id="KW-0418">Kinase</keyword>
<dbReference type="InterPro" id="IPR008271">
    <property type="entry name" value="Ser/Thr_kinase_AS"/>
</dbReference>